<organism evidence="1">
    <name type="scientific">Chrysotila carterae</name>
    <name type="common">Marine alga</name>
    <name type="synonym">Syracosphaera carterae</name>
    <dbReference type="NCBI Taxonomy" id="13221"/>
    <lineage>
        <taxon>Eukaryota</taxon>
        <taxon>Haptista</taxon>
        <taxon>Haptophyta</taxon>
        <taxon>Prymnesiophyceae</taxon>
        <taxon>Isochrysidales</taxon>
        <taxon>Isochrysidaceae</taxon>
        <taxon>Chrysotila</taxon>
    </lineage>
</organism>
<dbReference type="EMBL" id="HBIZ01056418">
    <property type="protein sequence ID" value="CAE0783123.1"/>
    <property type="molecule type" value="Transcribed_RNA"/>
</dbReference>
<name>A0A7S4C0H3_CHRCT</name>
<reference evidence="1" key="1">
    <citation type="submission" date="2021-01" db="EMBL/GenBank/DDBJ databases">
        <authorList>
            <person name="Corre E."/>
            <person name="Pelletier E."/>
            <person name="Niang G."/>
            <person name="Scheremetjew M."/>
            <person name="Finn R."/>
            <person name="Kale V."/>
            <person name="Holt S."/>
            <person name="Cochrane G."/>
            <person name="Meng A."/>
            <person name="Brown T."/>
            <person name="Cohen L."/>
        </authorList>
    </citation>
    <scope>NUCLEOTIDE SEQUENCE</scope>
    <source>
        <strain evidence="1">CCMP645</strain>
    </source>
</reference>
<evidence type="ECO:0000313" key="1">
    <source>
        <dbReference type="EMBL" id="CAE0783123.1"/>
    </source>
</evidence>
<protein>
    <submittedName>
        <fullName evidence="1">Uncharacterized protein</fullName>
    </submittedName>
</protein>
<proteinExistence type="predicted"/>
<gene>
    <name evidence="1" type="ORF">PCAR00345_LOCUS35826</name>
</gene>
<accession>A0A7S4C0H3</accession>
<dbReference type="AlphaFoldDB" id="A0A7S4C0H3"/>
<sequence>MTVAHSDEDVRDCIRMLVAVIRSAHSGNSPVHEEQLAQMRKVVRLLSLSREQIDAMPVAERESVLHIRHSAIQKMIMARAVQKAPAAPYGNGHCIKLVETSSPLSIPNSHGSAPGPAPQAACIGGLPHSAPSTYGFDFNERRQSLPQASFDRRQMPPPAFYVRKMHSPASSVN</sequence>